<protein>
    <submittedName>
        <fullName evidence="1">Uncharacterized protein</fullName>
    </submittedName>
</protein>
<gene>
    <name evidence="1" type="ORF">VNO78_15394</name>
</gene>
<dbReference type="EMBL" id="JAYMYS010000004">
    <property type="protein sequence ID" value="KAK7394853.1"/>
    <property type="molecule type" value="Genomic_DNA"/>
</dbReference>
<name>A0AAN9SIP6_PSOTE</name>
<proteinExistence type="predicted"/>
<keyword evidence="2" id="KW-1185">Reference proteome</keyword>
<evidence type="ECO:0000313" key="1">
    <source>
        <dbReference type="EMBL" id="KAK7394853.1"/>
    </source>
</evidence>
<organism evidence="1 2">
    <name type="scientific">Psophocarpus tetragonolobus</name>
    <name type="common">Winged bean</name>
    <name type="synonym">Dolichos tetragonolobus</name>
    <dbReference type="NCBI Taxonomy" id="3891"/>
    <lineage>
        <taxon>Eukaryota</taxon>
        <taxon>Viridiplantae</taxon>
        <taxon>Streptophyta</taxon>
        <taxon>Embryophyta</taxon>
        <taxon>Tracheophyta</taxon>
        <taxon>Spermatophyta</taxon>
        <taxon>Magnoliopsida</taxon>
        <taxon>eudicotyledons</taxon>
        <taxon>Gunneridae</taxon>
        <taxon>Pentapetalae</taxon>
        <taxon>rosids</taxon>
        <taxon>fabids</taxon>
        <taxon>Fabales</taxon>
        <taxon>Fabaceae</taxon>
        <taxon>Papilionoideae</taxon>
        <taxon>50 kb inversion clade</taxon>
        <taxon>NPAAA clade</taxon>
        <taxon>indigoferoid/millettioid clade</taxon>
        <taxon>Phaseoleae</taxon>
        <taxon>Psophocarpus</taxon>
    </lineage>
</organism>
<dbReference type="Proteomes" id="UP001386955">
    <property type="component" value="Unassembled WGS sequence"/>
</dbReference>
<sequence>MYLHGSVLLWLYAYREPPPMSFTVSKHVAGLQHKKKSLIEDNLFIHMHSITTKEMFYKSGLTLSGISNSPMARQ</sequence>
<accession>A0AAN9SIP6</accession>
<evidence type="ECO:0000313" key="2">
    <source>
        <dbReference type="Proteomes" id="UP001386955"/>
    </source>
</evidence>
<reference evidence="1 2" key="1">
    <citation type="submission" date="2024-01" db="EMBL/GenBank/DDBJ databases">
        <title>The genomes of 5 underutilized Papilionoideae crops provide insights into root nodulation and disease resistanc.</title>
        <authorList>
            <person name="Jiang F."/>
        </authorList>
    </citation>
    <scope>NUCLEOTIDE SEQUENCE [LARGE SCALE GENOMIC DNA]</scope>
    <source>
        <strain evidence="1">DUOXIRENSHENG_FW03</strain>
        <tissue evidence="1">Leaves</tissue>
    </source>
</reference>
<dbReference type="AlphaFoldDB" id="A0AAN9SIP6"/>
<comment type="caution">
    <text evidence="1">The sequence shown here is derived from an EMBL/GenBank/DDBJ whole genome shotgun (WGS) entry which is preliminary data.</text>
</comment>